<feature type="transmembrane region" description="Helical" evidence="1">
    <location>
        <begin position="57"/>
        <end position="78"/>
    </location>
</feature>
<dbReference type="OrthoDB" id="4960523at2"/>
<dbReference type="Proteomes" id="UP000265431">
    <property type="component" value="Unassembled WGS sequence"/>
</dbReference>
<dbReference type="EMBL" id="QWGB01000005">
    <property type="protein sequence ID" value="RIJ23269.1"/>
    <property type="molecule type" value="Genomic_DNA"/>
</dbReference>
<organism evidence="2 3">
    <name type="scientific">Henriciella barbarensis</name>
    <dbReference type="NCBI Taxonomy" id="86342"/>
    <lineage>
        <taxon>Bacteria</taxon>
        <taxon>Pseudomonadati</taxon>
        <taxon>Pseudomonadota</taxon>
        <taxon>Alphaproteobacteria</taxon>
        <taxon>Hyphomonadales</taxon>
        <taxon>Hyphomonadaceae</taxon>
        <taxon>Henriciella</taxon>
    </lineage>
</organism>
<feature type="transmembrane region" description="Helical" evidence="1">
    <location>
        <begin position="84"/>
        <end position="104"/>
    </location>
</feature>
<protein>
    <submittedName>
        <fullName evidence="2">DUF3137 domain-containing protein</fullName>
    </submittedName>
</protein>
<sequence>MGELMSKFMTLEDHFARLHPVRPEHDAARLLWQDRLAPELTTMEEERKAVIKRATMHTVATAAFIVALVFAAIIAFGFEAIFPFGIFAGIVGIFIACAAVWMPVFSMKSQTKQLVVGAACEPFGFTYSTLHQDLSGVSSLRSLGSWVNANKSAVFSKGNEPPTPAFERLKTVGLMPSYDSRKFEDLIEGVRADAAFTMVECKLTEQQGSGKNRRTVTKFQGLLLNIEYPERFLGRTLLARDGWWSWGRKNGMQQVQLVSKELEDAFTVYSTDQVEARTLLTPDRMERLIALERHFKGSKLRGVFEEGHLTIALEADNQFEAGSIFKPLIDPARYVETLTEIGLICDLIDGFLTRDWYKDKI</sequence>
<gene>
    <name evidence="2" type="ORF">D1224_03045</name>
</gene>
<proteinExistence type="predicted"/>
<keyword evidence="3" id="KW-1185">Reference proteome</keyword>
<reference evidence="2 3" key="1">
    <citation type="submission" date="2018-08" db="EMBL/GenBank/DDBJ databases">
        <title>Henriciella mobilis sp. nov., isolated from seawater.</title>
        <authorList>
            <person name="Cheng H."/>
            <person name="Wu Y.-H."/>
            <person name="Xu X.-W."/>
            <person name="Guo L.-L."/>
        </authorList>
    </citation>
    <scope>NUCLEOTIDE SEQUENCE [LARGE SCALE GENOMIC DNA]</scope>
    <source>
        <strain evidence="2 3">CCUG66934</strain>
    </source>
</reference>
<accession>A0A399R106</accession>
<evidence type="ECO:0000313" key="3">
    <source>
        <dbReference type="Proteomes" id="UP000265431"/>
    </source>
</evidence>
<dbReference type="Pfam" id="PF11335">
    <property type="entry name" value="DUF3137"/>
    <property type="match status" value="1"/>
</dbReference>
<name>A0A399R106_9PROT</name>
<keyword evidence="1" id="KW-0472">Membrane</keyword>
<dbReference type="InterPro" id="IPR021484">
    <property type="entry name" value="DUF3137"/>
</dbReference>
<keyword evidence="1" id="KW-1133">Transmembrane helix</keyword>
<keyword evidence="1" id="KW-0812">Transmembrane</keyword>
<evidence type="ECO:0000313" key="2">
    <source>
        <dbReference type="EMBL" id="RIJ23269.1"/>
    </source>
</evidence>
<comment type="caution">
    <text evidence="2">The sequence shown here is derived from an EMBL/GenBank/DDBJ whole genome shotgun (WGS) entry which is preliminary data.</text>
</comment>
<evidence type="ECO:0000256" key="1">
    <source>
        <dbReference type="SAM" id="Phobius"/>
    </source>
</evidence>
<dbReference type="AlphaFoldDB" id="A0A399R106"/>